<dbReference type="AlphaFoldDB" id="A0A507AP25"/>
<keyword evidence="1" id="KW-0732">Signal</keyword>
<feature type="chain" id="PRO_5036363015" evidence="1">
    <location>
        <begin position="20"/>
        <end position="134"/>
    </location>
</feature>
<feature type="signal peptide" evidence="1">
    <location>
        <begin position="1"/>
        <end position="19"/>
    </location>
</feature>
<evidence type="ECO:0000256" key="1">
    <source>
        <dbReference type="SAM" id="SignalP"/>
    </source>
</evidence>
<dbReference type="Proteomes" id="UP000319257">
    <property type="component" value="Unassembled WGS sequence"/>
</dbReference>
<dbReference type="EMBL" id="SKBQ01000006">
    <property type="protein sequence ID" value="TPX09087.1"/>
    <property type="molecule type" value="Genomic_DNA"/>
</dbReference>
<dbReference type="EMBL" id="SKBQ01000006">
    <property type="protein sequence ID" value="TPX09191.1"/>
    <property type="molecule type" value="Genomic_DNA"/>
</dbReference>
<dbReference type="InParanoid" id="A0A507AP25"/>
<evidence type="ECO:0000313" key="2">
    <source>
        <dbReference type="EMBL" id="TPX09087.1"/>
    </source>
</evidence>
<reference evidence="2 4" key="1">
    <citation type="submission" date="2019-06" db="EMBL/GenBank/DDBJ databases">
        <title>Draft genome sequence of the filamentous fungus Phialemoniopsis curvata isolated from diesel fuel.</title>
        <authorList>
            <person name="Varaljay V.A."/>
            <person name="Lyon W.J."/>
            <person name="Crouch A.L."/>
            <person name="Drake C.E."/>
            <person name="Hollomon J.M."/>
            <person name="Nadeau L.J."/>
            <person name="Nunn H.S."/>
            <person name="Stevenson B.S."/>
            <person name="Bojanowski C.L."/>
            <person name="Crookes-Goodson W.J."/>
        </authorList>
    </citation>
    <scope>NUCLEOTIDE SEQUENCE [LARGE SCALE GENOMIC DNA]</scope>
    <source>
        <strain evidence="2 4">D216</strain>
    </source>
</reference>
<proteinExistence type="predicted"/>
<dbReference type="GeneID" id="41968994"/>
<dbReference type="RefSeq" id="XP_030990798.1">
    <property type="nucleotide sequence ID" value="XM_031135638.1"/>
</dbReference>
<keyword evidence="4" id="KW-1185">Reference proteome</keyword>
<gene>
    <name evidence="2" type="ORF">E0L32_001547</name>
    <name evidence="3" type="ORF">E0L32_001651</name>
</gene>
<evidence type="ECO:0000313" key="3">
    <source>
        <dbReference type="EMBL" id="TPX09191.1"/>
    </source>
</evidence>
<name>A0A507AP25_9PEZI</name>
<organism evidence="2 4">
    <name type="scientific">Thyridium curvatum</name>
    <dbReference type="NCBI Taxonomy" id="1093900"/>
    <lineage>
        <taxon>Eukaryota</taxon>
        <taxon>Fungi</taxon>
        <taxon>Dikarya</taxon>
        <taxon>Ascomycota</taxon>
        <taxon>Pezizomycotina</taxon>
        <taxon>Sordariomycetes</taxon>
        <taxon>Sordariomycetidae</taxon>
        <taxon>Thyridiales</taxon>
        <taxon>Thyridiaceae</taxon>
        <taxon>Thyridium</taxon>
    </lineage>
</organism>
<protein>
    <submittedName>
        <fullName evidence="2">Uncharacterized protein</fullName>
    </submittedName>
</protein>
<accession>A0A507AP25</accession>
<comment type="caution">
    <text evidence="2">The sequence shown here is derived from an EMBL/GenBank/DDBJ whole genome shotgun (WGS) entry which is preliminary data.</text>
</comment>
<evidence type="ECO:0000313" key="4">
    <source>
        <dbReference type="Proteomes" id="UP000319257"/>
    </source>
</evidence>
<sequence>MHFSSALLSALALAPAAYATCFRYSCRIYGLENPERPGVYVDMAITNGDISETYCTLQLGRDEYMNHGNVEFFTFDCPPNGWFATLHEGSDFIRITTPDSDKEGKYIDAPIDWDSSDAGNGIGFLLSYDGSNGC</sequence>